<feature type="domain" description="Response regulatory" evidence="7">
    <location>
        <begin position="2"/>
        <end position="119"/>
    </location>
</feature>
<keyword evidence="4" id="KW-0238">DNA-binding</keyword>
<gene>
    <name evidence="8" type="ORF">RM545_00325</name>
</gene>
<comment type="caution">
    <text evidence="8">The sequence shown here is derived from an EMBL/GenBank/DDBJ whole genome shotgun (WGS) entry which is preliminary data.</text>
</comment>
<keyword evidence="2" id="KW-0902">Two-component regulatory system</keyword>
<protein>
    <submittedName>
        <fullName evidence="8">Response regulator transcription factor</fullName>
    </submittedName>
</protein>
<dbReference type="SMART" id="SM00448">
    <property type="entry name" value="REC"/>
    <property type="match status" value="1"/>
</dbReference>
<evidence type="ECO:0000256" key="6">
    <source>
        <dbReference type="PROSITE-ProRule" id="PRU00169"/>
    </source>
</evidence>
<dbReference type="InterPro" id="IPR011006">
    <property type="entry name" value="CheY-like_superfamily"/>
</dbReference>
<evidence type="ECO:0000259" key="7">
    <source>
        <dbReference type="PROSITE" id="PS50110"/>
    </source>
</evidence>
<dbReference type="InterPro" id="IPR001789">
    <property type="entry name" value="Sig_transdc_resp-reg_receiver"/>
</dbReference>
<sequence>MNILLVEDDEMLRKSLAFFLTSKSYKVIDFENGLDAISCLNNKGGEIDLVITDLNLPFAGGQQVINATREILAKEIPVIVLTSSGVESTELEVFDLGANEFITKPFSPPVLLKRMEKLLPKN</sequence>
<evidence type="ECO:0000256" key="5">
    <source>
        <dbReference type="ARBA" id="ARBA00023163"/>
    </source>
</evidence>
<dbReference type="PANTHER" id="PTHR48111:SF21">
    <property type="entry name" value="DNA-BINDING DUAL MASTER TRANSCRIPTIONAL REGULATOR RPAA"/>
    <property type="match status" value="1"/>
</dbReference>
<dbReference type="PANTHER" id="PTHR48111">
    <property type="entry name" value="REGULATOR OF RPOS"/>
    <property type="match status" value="1"/>
</dbReference>
<evidence type="ECO:0000256" key="4">
    <source>
        <dbReference type="ARBA" id="ARBA00023125"/>
    </source>
</evidence>
<accession>A0ABU3CFQ2</accession>
<name>A0ABU3CFQ2_9FLAO</name>
<dbReference type="InterPro" id="IPR039420">
    <property type="entry name" value="WalR-like"/>
</dbReference>
<evidence type="ECO:0000256" key="2">
    <source>
        <dbReference type="ARBA" id="ARBA00023012"/>
    </source>
</evidence>
<evidence type="ECO:0000313" key="8">
    <source>
        <dbReference type="EMBL" id="MDT0645121.1"/>
    </source>
</evidence>
<evidence type="ECO:0000256" key="1">
    <source>
        <dbReference type="ARBA" id="ARBA00022553"/>
    </source>
</evidence>
<dbReference type="PROSITE" id="PS50110">
    <property type="entry name" value="RESPONSE_REGULATORY"/>
    <property type="match status" value="1"/>
</dbReference>
<dbReference type="Gene3D" id="3.40.50.2300">
    <property type="match status" value="1"/>
</dbReference>
<dbReference type="EMBL" id="JAVRHO010000001">
    <property type="protein sequence ID" value="MDT0645121.1"/>
    <property type="molecule type" value="Genomic_DNA"/>
</dbReference>
<keyword evidence="1 6" id="KW-0597">Phosphoprotein</keyword>
<dbReference type="RefSeq" id="WP_311493272.1">
    <property type="nucleotide sequence ID" value="NZ_JAVRHO010000001.1"/>
</dbReference>
<proteinExistence type="predicted"/>
<dbReference type="Proteomes" id="UP001245285">
    <property type="component" value="Unassembled WGS sequence"/>
</dbReference>
<evidence type="ECO:0000256" key="3">
    <source>
        <dbReference type="ARBA" id="ARBA00023015"/>
    </source>
</evidence>
<keyword evidence="5" id="KW-0804">Transcription</keyword>
<evidence type="ECO:0000313" key="9">
    <source>
        <dbReference type="Proteomes" id="UP001245285"/>
    </source>
</evidence>
<keyword evidence="9" id="KW-1185">Reference proteome</keyword>
<feature type="modified residue" description="4-aspartylphosphate" evidence="6">
    <location>
        <position position="53"/>
    </location>
</feature>
<reference evidence="8 9" key="1">
    <citation type="submission" date="2023-09" db="EMBL/GenBank/DDBJ databases">
        <authorList>
            <person name="Rey-Velasco X."/>
        </authorList>
    </citation>
    <scope>NUCLEOTIDE SEQUENCE [LARGE SCALE GENOMIC DNA]</scope>
    <source>
        <strain evidence="8 9">F260</strain>
    </source>
</reference>
<organism evidence="8 9">
    <name type="scientific">Autumnicola lenta</name>
    <dbReference type="NCBI Taxonomy" id="3075593"/>
    <lineage>
        <taxon>Bacteria</taxon>
        <taxon>Pseudomonadati</taxon>
        <taxon>Bacteroidota</taxon>
        <taxon>Flavobacteriia</taxon>
        <taxon>Flavobacteriales</taxon>
        <taxon>Flavobacteriaceae</taxon>
        <taxon>Autumnicola</taxon>
    </lineage>
</organism>
<keyword evidence="3" id="KW-0805">Transcription regulation</keyword>
<dbReference type="Pfam" id="PF00072">
    <property type="entry name" value="Response_reg"/>
    <property type="match status" value="1"/>
</dbReference>
<dbReference type="SUPFAM" id="SSF52172">
    <property type="entry name" value="CheY-like"/>
    <property type="match status" value="1"/>
</dbReference>